<organism evidence="16">
    <name type="scientific">Brugia pahangi</name>
    <name type="common">Filarial nematode worm</name>
    <dbReference type="NCBI Taxonomy" id="6280"/>
    <lineage>
        <taxon>Eukaryota</taxon>
        <taxon>Metazoa</taxon>
        <taxon>Ecdysozoa</taxon>
        <taxon>Nematoda</taxon>
        <taxon>Chromadorea</taxon>
        <taxon>Rhabditida</taxon>
        <taxon>Spirurina</taxon>
        <taxon>Spiruromorpha</taxon>
        <taxon>Filarioidea</taxon>
        <taxon>Onchocercidae</taxon>
        <taxon>Brugia</taxon>
    </lineage>
</organism>
<evidence type="ECO:0000313" key="15">
    <source>
        <dbReference type="Proteomes" id="UP000278627"/>
    </source>
</evidence>
<dbReference type="GO" id="GO:0051642">
    <property type="term" value="P:centrosome localization"/>
    <property type="evidence" value="ECO:0007669"/>
    <property type="project" value="TreeGrafter"/>
</dbReference>
<dbReference type="GO" id="GO:0051301">
    <property type="term" value="P:cell division"/>
    <property type="evidence" value="ECO:0007669"/>
    <property type="project" value="UniProtKB-KW"/>
</dbReference>
<dbReference type="Proteomes" id="UP000278627">
    <property type="component" value="Unassembled WGS sequence"/>
</dbReference>
<dbReference type="WBParaSite" id="BPAG_0001100201-mRNA-1">
    <property type="protein sequence ID" value="BPAG_0001100201-mRNA-1"/>
    <property type="gene ID" value="BPAG_0001100201"/>
</dbReference>
<comment type="similarity">
    <text evidence="11">Belongs to the Integrator subunit 13 family.</text>
</comment>
<dbReference type="PANTHER" id="PTHR12955:SF1">
    <property type="entry name" value="INTEGRATOR COMPLEX SUBUNIT 13"/>
    <property type="match status" value="1"/>
</dbReference>
<evidence type="ECO:0000256" key="2">
    <source>
        <dbReference type="ARBA" id="ARBA00004556"/>
    </source>
</evidence>
<comment type="subunit">
    <text evidence="12">Belongs to the multiprotein complex Integrator, at least composed of IntS1, IntS2, IntS3, IntS4, omd/IntS5, IntS6, defl/IntS7, IntS8, IntS9, IntS10, IntS11, IntS12, asun/IntS13, IntS14 and IntS15. The core complex associates with protein phosphatase 2A subunits mts/PP2A and Pp2A-29B, to form the Integrator-PP2A (INTAC) complex.</text>
</comment>
<feature type="region of interest" description="Disordered" evidence="13">
    <location>
        <begin position="750"/>
        <end position="774"/>
    </location>
</feature>
<dbReference type="EMBL" id="UZAD01013207">
    <property type="protein sequence ID" value="VDN92150.1"/>
    <property type="molecule type" value="Genomic_DNA"/>
</dbReference>
<dbReference type="InterPro" id="IPR019355">
    <property type="entry name" value="Cell_cycle_regulator_Mat89Bb"/>
</dbReference>
<evidence type="ECO:0000256" key="1">
    <source>
        <dbReference type="ARBA" id="ARBA00004123"/>
    </source>
</evidence>
<keyword evidence="4" id="KW-0963">Cytoplasm</keyword>
<protein>
    <recommendedName>
        <fullName evidence="3">Protein asunder</fullName>
    </recommendedName>
    <alternativeName>
        <fullName evidence="10">Cell cycle regulator Mat89Bb</fullName>
    </alternativeName>
    <alternativeName>
        <fullName evidence="9">Set apart in position or space protein</fullName>
    </alternativeName>
</protein>
<evidence type="ECO:0000256" key="13">
    <source>
        <dbReference type="SAM" id="MobiDB-lite"/>
    </source>
</evidence>
<accession>A0A0N4TQW3</accession>
<evidence type="ECO:0000256" key="11">
    <source>
        <dbReference type="ARBA" id="ARBA00061603"/>
    </source>
</evidence>
<evidence type="ECO:0000256" key="4">
    <source>
        <dbReference type="ARBA" id="ARBA00022490"/>
    </source>
</evidence>
<evidence type="ECO:0000313" key="16">
    <source>
        <dbReference type="WBParaSite" id="BPAG_0001100201-mRNA-1"/>
    </source>
</evidence>
<evidence type="ECO:0000256" key="10">
    <source>
        <dbReference type="ARBA" id="ARBA00032585"/>
    </source>
</evidence>
<keyword evidence="8" id="KW-0131">Cell cycle</keyword>
<dbReference type="GO" id="GO:0032039">
    <property type="term" value="C:integrator complex"/>
    <property type="evidence" value="ECO:0007669"/>
    <property type="project" value="TreeGrafter"/>
</dbReference>
<sequence>MRPGPNQFAMGDKEGEFTSMMSTSITTNSTRWIHTDPLSALWSMSDNIPVNDVTIGPDHKTVIVLDHSPDFATSSNFKIDIPLKDSTTGQMRVVSQVEKTLWTCAVESAFEFHRIVDEIYPDGVRLMRFVISDFVGRFLTPNWGTQLISLDQLLKSFASCGVPDAKADLSSCSVINGISIAVEAISELTELQKKQSDLNSGFKYFGKCSKRGESSMKEHSDEKQLESKELFDVVDDKSKTDLRNKRFAERVKRLSLKMKFARQKMYELTVENGIKKTFPNTGSIVVFTSLKRHIDEDIAMLTKHITEDIISRNKIVKALDGDKNFAPITHVQVYFIIIYPVTDGNKDKIYLPTAKPLTKLNEYVSCSVVCAEAGPSLRPVLHGVILKHFDLVSTTVTSIPMKEEAQQGQSVNYDVEVFHPRRSHYFLQRYGLVGPGSKLRVTVNPGDYETVKLAWTTPSAKNRWNQFPRCVSALPISPASVNGRPSVCLTSFLLSGRNVMLEVLKHNVHLPRDVTPNVNQKLISHLLMCHAGRIYIHTVHIGNHPVLDDRKLLTNAVLPKPSAPLRVADFASFMKETRLVISQETDVSPASVDDESVYNEQARKQLLRLTRYWPSRLNEAFIYNIPKVLLLGIALKFDPLLTLIRRSELSTNDVNKCRECIYSLMAYKDSKEPLTLKTIDCLKFKNPLSRDEQFRYACDELLNHLHNYVNHSARHLEVFNMFLQISGLDRATHLSVQDVSVRTMQLPSSSSSVSTVRSQSPVDTMQPKSRSMSPVIKKPRKSIYTWGPNEKLNLYDYYLERYQKEHLTKWKDFVGRVKAGNKPAILYPNLDLNKASSKGDAESV</sequence>
<evidence type="ECO:0000256" key="5">
    <source>
        <dbReference type="ARBA" id="ARBA00022618"/>
    </source>
</evidence>
<evidence type="ECO:0000256" key="9">
    <source>
        <dbReference type="ARBA" id="ARBA00030658"/>
    </source>
</evidence>
<name>A0A0N4TQW3_BRUPA</name>
<evidence type="ECO:0000256" key="8">
    <source>
        <dbReference type="ARBA" id="ARBA00023306"/>
    </source>
</evidence>
<evidence type="ECO:0000313" key="14">
    <source>
        <dbReference type="EMBL" id="VDN92150.1"/>
    </source>
</evidence>
<dbReference type="GO" id="GO:0048471">
    <property type="term" value="C:perinuclear region of cytoplasm"/>
    <property type="evidence" value="ECO:0007669"/>
    <property type="project" value="UniProtKB-SubCell"/>
</dbReference>
<dbReference type="Pfam" id="PF10221">
    <property type="entry name" value="Mat89Bb"/>
    <property type="match status" value="1"/>
</dbReference>
<reference evidence="14 15" key="2">
    <citation type="submission" date="2018-11" db="EMBL/GenBank/DDBJ databases">
        <authorList>
            <consortium name="Pathogen Informatics"/>
        </authorList>
    </citation>
    <scope>NUCLEOTIDE SEQUENCE [LARGE SCALE GENOMIC DNA]</scope>
</reference>
<evidence type="ECO:0000256" key="3">
    <source>
        <dbReference type="ARBA" id="ARBA00020501"/>
    </source>
</evidence>
<evidence type="ECO:0000256" key="6">
    <source>
        <dbReference type="ARBA" id="ARBA00022776"/>
    </source>
</evidence>
<keyword evidence="7" id="KW-0539">Nucleus</keyword>
<comment type="subcellular location">
    <subcellularLocation>
        <location evidence="2">Cytoplasm</location>
        <location evidence="2">Perinuclear region</location>
    </subcellularLocation>
    <subcellularLocation>
        <location evidence="1">Nucleus</location>
    </subcellularLocation>
</comment>
<evidence type="ECO:0000256" key="12">
    <source>
        <dbReference type="ARBA" id="ARBA00065185"/>
    </source>
</evidence>
<dbReference type="GO" id="GO:0007346">
    <property type="term" value="P:regulation of mitotic cell cycle"/>
    <property type="evidence" value="ECO:0007669"/>
    <property type="project" value="TreeGrafter"/>
</dbReference>
<gene>
    <name evidence="14" type="ORF">BPAG_LOCUS10964</name>
</gene>
<dbReference type="STRING" id="6280.A0A0N4TQW3"/>
<evidence type="ECO:0000256" key="7">
    <source>
        <dbReference type="ARBA" id="ARBA00023242"/>
    </source>
</evidence>
<reference evidence="16" key="1">
    <citation type="submission" date="2016-04" db="UniProtKB">
        <authorList>
            <consortium name="WormBaseParasite"/>
        </authorList>
    </citation>
    <scope>IDENTIFICATION</scope>
</reference>
<dbReference type="PANTHER" id="PTHR12955">
    <property type="entry name" value="SARCOMA ANTIGEN NY-SAR-95-RELATED"/>
    <property type="match status" value="1"/>
</dbReference>
<dbReference type="AlphaFoldDB" id="A0A0N4TQW3"/>
<feature type="compositionally biased region" description="Low complexity" evidence="13">
    <location>
        <begin position="750"/>
        <end position="762"/>
    </location>
</feature>
<proteinExistence type="inferred from homology"/>
<keyword evidence="5" id="KW-0132">Cell division</keyword>
<keyword evidence="6" id="KW-0498">Mitosis</keyword>
<keyword evidence="15" id="KW-1185">Reference proteome</keyword>